<evidence type="ECO:0000313" key="2">
    <source>
        <dbReference type="Proteomes" id="UP001483337"/>
    </source>
</evidence>
<proteinExistence type="predicted"/>
<accession>A0ABZ2UPW0</accession>
<protein>
    <recommendedName>
        <fullName evidence="3">DUF2281 domain-containing protein</fullName>
    </recommendedName>
</protein>
<keyword evidence="2" id="KW-1185">Reference proteome</keyword>
<dbReference type="RefSeq" id="WP_353929936.1">
    <property type="nucleotide sequence ID" value="NZ_CP150886.1"/>
</dbReference>
<organism evidence="1 2">
    <name type="scientific">Okeanomitos corallinicola TIOX110</name>
    <dbReference type="NCBI Taxonomy" id="3133117"/>
    <lineage>
        <taxon>Bacteria</taxon>
        <taxon>Bacillati</taxon>
        <taxon>Cyanobacteriota</taxon>
        <taxon>Cyanophyceae</taxon>
        <taxon>Nostocales</taxon>
        <taxon>Aphanizomenonaceae</taxon>
        <taxon>Okeanomitos</taxon>
    </lineage>
</organism>
<evidence type="ECO:0000313" key="1">
    <source>
        <dbReference type="EMBL" id="WZB87022.1"/>
    </source>
</evidence>
<dbReference type="Proteomes" id="UP001483337">
    <property type="component" value="Chromosome"/>
</dbReference>
<sequence length="80" mass="8922">MTTSVDEQIIKQIIAQLKTMPENLQYQVLKFARDLTNETQIQGVSGKELLHFAGAISPDDLALMNTAIQEDCGQVDADEW</sequence>
<gene>
    <name evidence="1" type="ORF">WJM97_16760</name>
</gene>
<evidence type="ECO:0008006" key="3">
    <source>
        <dbReference type="Google" id="ProtNLM"/>
    </source>
</evidence>
<name>A0ABZ2UPW0_9CYAN</name>
<reference evidence="1 2" key="1">
    <citation type="submission" date="2024-04" db="EMBL/GenBank/DDBJ databases">
        <title>Okeanomitos corallinicola gen. &amp; sp. nov. (Nostocales, Cyanobacteria), a new toxic marine heterocyst-forming cyanobacterium from a coral reef.</title>
        <authorList>
            <person name="Li H."/>
            <person name="Li R."/>
            <person name="Kang J."/>
            <person name="Hii K.S."/>
            <person name="Mohamed H.F."/>
            <person name="Xu X."/>
            <person name="Luo Z."/>
        </authorList>
    </citation>
    <scope>NUCLEOTIDE SEQUENCE [LARGE SCALE GENOMIC DNA]</scope>
    <source>
        <strain evidence="1 2">TIOX110</strain>
    </source>
</reference>
<dbReference type="EMBL" id="CP150886">
    <property type="protein sequence ID" value="WZB87022.1"/>
    <property type="molecule type" value="Genomic_DNA"/>
</dbReference>